<dbReference type="InterPro" id="IPR023674">
    <property type="entry name" value="Ribosomal_uL1-like"/>
</dbReference>
<dbReference type="PANTHER" id="PTHR36427:SF3">
    <property type="entry name" value="LARGE RIBOSOMAL SUBUNIT PROTEIN UL1M"/>
    <property type="match status" value="1"/>
</dbReference>
<dbReference type="GO" id="GO:0005840">
    <property type="term" value="C:ribosome"/>
    <property type="evidence" value="ECO:0007669"/>
    <property type="project" value="UniProtKB-KW"/>
</dbReference>
<evidence type="ECO:0000313" key="5">
    <source>
        <dbReference type="EMBL" id="CAG4642604.1"/>
    </source>
</evidence>
<feature type="region of interest" description="Disordered" evidence="4">
    <location>
        <begin position="343"/>
        <end position="386"/>
    </location>
</feature>
<keyword evidence="2" id="KW-0689">Ribosomal protein</keyword>
<evidence type="ECO:0000256" key="4">
    <source>
        <dbReference type="SAM" id="MobiDB-lite"/>
    </source>
</evidence>
<reference evidence="5" key="1">
    <citation type="submission" date="2021-04" db="EMBL/GenBank/DDBJ databases">
        <authorList>
            <person name="Cornetti L."/>
        </authorList>
    </citation>
    <scope>NUCLEOTIDE SEQUENCE</scope>
</reference>
<dbReference type="GO" id="GO:1990904">
    <property type="term" value="C:ribonucleoprotein complex"/>
    <property type="evidence" value="ECO:0007669"/>
    <property type="project" value="UniProtKB-KW"/>
</dbReference>
<keyword evidence="3" id="KW-0687">Ribonucleoprotein</keyword>
<feature type="compositionally biased region" description="Acidic residues" evidence="4">
    <location>
        <begin position="360"/>
        <end position="377"/>
    </location>
</feature>
<dbReference type="EMBL" id="OC985949">
    <property type="protein sequence ID" value="CAG4642604.1"/>
    <property type="molecule type" value="Genomic_DNA"/>
</dbReference>
<comment type="similarity">
    <text evidence="1">Belongs to the universal ribosomal protein uL1 family.</text>
</comment>
<protein>
    <submittedName>
        <fullName evidence="5">EOG090X089S</fullName>
    </submittedName>
</protein>
<name>A0A9N6ZFD4_9CRUS</name>
<evidence type="ECO:0000256" key="1">
    <source>
        <dbReference type="ARBA" id="ARBA00010531"/>
    </source>
</evidence>
<dbReference type="Gene3D" id="3.30.190.20">
    <property type="match status" value="1"/>
</dbReference>
<dbReference type="InterPro" id="IPR016095">
    <property type="entry name" value="Ribosomal_uL1_3-a/b-sand"/>
</dbReference>
<dbReference type="AlphaFoldDB" id="A0A9N6ZFD4"/>
<evidence type="ECO:0000256" key="2">
    <source>
        <dbReference type="ARBA" id="ARBA00022980"/>
    </source>
</evidence>
<evidence type="ECO:0000256" key="3">
    <source>
        <dbReference type="ARBA" id="ARBA00023274"/>
    </source>
</evidence>
<dbReference type="Gene3D" id="3.40.50.790">
    <property type="match status" value="1"/>
</dbReference>
<organism evidence="5">
    <name type="scientific">Evadne anonyx</name>
    <dbReference type="NCBI Taxonomy" id="141404"/>
    <lineage>
        <taxon>Eukaryota</taxon>
        <taxon>Metazoa</taxon>
        <taxon>Ecdysozoa</taxon>
        <taxon>Arthropoda</taxon>
        <taxon>Crustacea</taxon>
        <taxon>Branchiopoda</taxon>
        <taxon>Diplostraca</taxon>
        <taxon>Cladocera</taxon>
        <taxon>Onychopoda</taxon>
        <taxon>Podonidae</taxon>
        <taxon>Evadne</taxon>
    </lineage>
</organism>
<dbReference type="PANTHER" id="PTHR36427">
    <property type="entry name" value="54S RIBOSOMAL PROTEIN L1, MITOCHONDRIAL"/>
    <property type="match status" value="1"/>
</dbReference>
<gene>
    <name evidence="5" type="primary">EOG090X089S</name>
</gene>
<accession>A0A9N6ZFD4</accession>
<proteinExistence type="inferred from homology"/>
<dbReference type="Pfam" id="PF00687">
    <property type="entry name" value="Ribosomal_L1"/>
    <property type="match status" value="1"/>
</dbReference>
<dbReference type="InterPro" id="IPR028364">
    <property type="entry name" value="Ribosomal_uL1/biogenesis"/>
</dbReference>
<dbReference type="SUPFAM" id="SSF56808">
    <property type="entry name" value="Ribosomal protein L1"/>
    <property type="match status" value="1"/>
</dbReference>
<sequence>MFLSSITVLKSLTQNSVLAKRVLITSTASQSQRLLSSLCAANSLLNTRTPMVTQQRYAARKGTRERKLIKKAKVDVKKEEFIPYNIKLAKMKAPDGPARELEKGKPEAIDDVYVTRHFMTKSVSLSDAIQFHKETNHESVYNKPKALISVNIELDMKLEKKNRYLDNFSRILLLPHHFELTAPRKVLAFCKTAETQEEAFAGGAEAYGGVDLIKRIQSGEVSLNDYDYFVAHTNMMAEIVPIRGLMKKRFPALRNGTMGTNMAEMIERLSKGVEFSSVKDNYDLDYGSINVPFGRLTMGTSELEDNFAAILKDVETCRARSSGAFITRCFVVAPPSRERFVVDPDSYIGKKPAPSSTQIPDDEDNDDEEQPEEDDENDRSQKRASA</sequence>